<accession>X1PT35</accession>
<proteinExistence type="predicted"/>
<dbReference type="EMBL" id="BARV01028247">
    <property type="protein sequence ID" value="GAI45681.1"/>
    <property type="molecule type" value="Genomic_DNA"/>
</dbReference>
<sequence>VLSAISRILKSYDRRFKELEKYNLEYHGINETGGINNIKIVLDDPILKKEGE</sequence>
<protein>
    <submittedName>
        <fullName evidence="1">Uncharacterized protein</fullName>
    </submittedName>
</protein>
<dbReference type="AlphaFoldDB" id="X1PT35"/>
<gene>
    <name evidence="1" type="ORF">S06H3_45275</name>
</gene>
<feature type="non-terminal residue" evidence="1">
    <location>
        <position position="1"/>
    </location>
</feature>
<evidence type="ECO:0000313" key="1">
    <source>
        <dbReference type="EMBL" id="GAI45681.1"/>
    </source>
</evidence>
<name>X1PT35_9ZZZZ</name>
<comment type="caution">
    <text evidence="1">The sequence shown here is derived from an EMBL/GenBank/DDBJ whole genome shotgun (WGS) entry which is preliminary data.</text>
</comment>
<reference evidence="1" key="1">
    <citation type="journal article" date="2014" name="Front. Microbiol.">
        <title>High frequency of phylogenetically diverse reductive dehalogenase-homologous genes in deep subseafloor sedimentary metagenomes.</title>
        <authorList>
            <person name="Kawai M."/>
            <person name="Futagami T."/>
            <person name="Toyoda A."/>
            <person name="Takaki Y."/>
            <person name="Nishi S."/>
            <person name="Hori S."/>
            <person name="Arai W."/>
            <person name="Tsubouchi T."/>
            <person name="Morono Y."/>
            <person name="Uchiyama I."/>
            <person name="Ito T."/>
            <person name="Fujiyama A."/>
            <person name="Inagaki F."/>
            <person name="Takami H."/>
        </authorList>
    </citation>
    <scope>NUCLEOTIDE SEQUENCE</scope>
    <source>
        <strain evidence="1">Expedition CK06-06</strain>
    </source>
</reference>
<organism evidence="1">
    <name type="scientific">marine sediment metagenome</name>
    <dbReference type="NCBI Taxonomy" id="412755"/>
    <lineage>
        <taxon>unclassified sequences</taxon>
        <taxon>metagenomes</taxon>
        <taxon>ecological metagenomes</taxon>
    </lineage>
</organism>